<reference evidence="4" key="1">
    <citation type="journal article" date="2019" name="Int. J. Syst. Evol. Microbiol.">
        <title>The Global Catalogue of Microorganisms (GCM) 10K type strain sequencing project: providing services to taxonomists for standard genome sequencing and annotation.</title>
        <authorList>
            <consortium name="The Broad Institute Genomics Platform"/>
            <consortium name="The Broad Institute Genome Sequencing Center for Infectious Disease"/>
            <person name="Wu L."/>
            <person name="Ma J."/>
        </authorList>
    </citation>
    <scope>NUCLEOTIDE SEQUENCE [LARGE SCALE GENOMIC DNA]</scope>
    <source>
        <strain evidence="4">JCM 31696</strain>
    </source>
</reference>
<feature type="non-terminal residue" evidence="3">
    <location>
        <position position="1"/>
    </location>
</feature>
<evidence type="ECO:0000256" key="1">
    <source>
        <dbReference type="SAM" id="MobiDB-lite"/>
    </source>
</evidence>
<proteinExistence type="predicted"/>
<protein>
    <submittedName>
        <fullName evidence="3">DUF4132 domain-containing protein</fullName>
    </submittedName>
</protein>
<feature type="domain" description="DUF4132" evidence="2">
    <location>
        <begin position="1"/>
        <end position="80"/>
    </location>
</feature>
<organism evidence="3 4">
    <name type="scientific">Actinomadura adrarensis</name>
    <dbReference type="NCBI Taxonomy" id="1819600"/>
    <lineage>
        <taxon>Bacteria</taxon>
        <taxon>Bacillati</taxon>
        <taxon>Actinomycetota</taxon>
        <taxon>Actinomycetes</taxon>
        <taxon>Streptosporangiales</taxon>
        <taxon>Thermomonosporaceae</taxon>
        <taxon>Actinomadura</taxon>
    </lineage>
</organism>
<dbReference type="Pfam" id="PF13569">
    <property type="entry name" value="DUF4132"/>
    <property type="match status" value="1"/>
</dbReference>
<keyword evidence="4" id="KW-1185">Reference proteome</keyword>
<name>A0ABW3CR65_9ACTN</name>
<dbReference type="Proteomes" id="UP001597083">
    <property type="component" value="Unassembled WGS sequence"/>
</dbReference>
<accession>A0ABW3CR65</accession>
<gene>
    <name evidence="3" type="ORF">ACFQ07_32655</name>
</gene>
<sequence>EDGTFADAADDVLTVPDSAAIGIPHPVDLDGSLDAWSALFSDYEILQPFPQLDRTVQTLTDAERAARRLERFQGKTVATRTPDRLGWHRTAPMDAGLQHAFYRAVPGGRSLNISLAPRSPSTNSTRTRRRSGSTTTPRTTPVRFRTSSTPSATSIRPPHRRCSPN</sequence>
<dbReference type="InterPro" id="IPR025406">
    <property type="entry name" value="DUF4132"/>
</dbReference>
<dbReference type="EMBL" id="JBHTIR010004334">
    <property type="protein sequence ID" value="MFD0857024.1"/>
    <property type="molecule type" value="Genomic_DNA"/>
</dbReference>
<evidence type="ECO:0000259" key="2">
    <source>
        <dbReference type="Pfam" id="PF13569"/>
    </source>
</evidence>
<evidence type="ECO:0000313" key="3">
    <source>
        <dbReference type="EMBL" id="MFD0857024.1"/>
    </source>
</evidence>
<feature type="region of interest" description="Disordered" evidence="1">
    <location>
        <begin position="111"/>
        <end position="165"/>
    </location>
</feature>
<feature type="compositionally biased region" description="Low complexity" evidence="1">
    <location>
        <begin position="132"/>
        <end position="151"/>
    </location>
</feature>
<comment type="caution">
    <text evidence="3">The sequence shown here is derived from an EMBL/GenBank/DDBJ whole genome shotgun (WGS) entry which is preliminary data.</text>
</comment>
<evidence type="ECO:0000313" key="4">
    <source>
        <dbReference type="Proteomes" id="UP001597083"/>
    </source>
</evidence>